<name>A0ABT3B4H8_9CYAN</name>
<dbReference type="EMBL" id="JAOWRF010000319">
    <property type="protein sequence ID" value="MCV3216276.1"/>
    <property type="molecule type" value="Genomic_DNA"/>
</dbReference>
<keyword evidence="2" id="KW-1185">Reference proteome</keyword>
<gene>
    <name evidence="1" type="ORF">OGM63_22635</name>
</gene>
<dbReference type="Proteomes" id="UP001526143">
    <property type="component" value="Unassembled WGS sequence"/>
</dbReference>
<reference evidence="1 2" key="1">
    <citation type="submission" date="2022-10" db="EMBL/GenBank/DDBJ databases">
        <title>Identification of biosynthetic pathway for the production of the potent trypsin inhibitor radiosumin.</title>
        <authorList>
            <person name="Fewer D.P."/>
            <person name="Delbaje E."/>
            <person name="Ouyang X."/>
            <person name="Agostino P.D."/>
            <person name="Wahlsten M."/>
            <person name="Jokela J."/>
            <person name="Permi P."/>
            <person name="Haapaniemi E."/>
            <person name="Koistinen H."/>
        </authorList>
    </citation>
    <scope>NUCLEOTIDE SEQUENCE [LARGE SCALE GENOMIC DNA]</scope>
    <source>
        <strain evidence="1 2">NIES-515</strain>
    </source>
</reference>
<sequence length="104" mass="11765">MLKRYQISSTTPHGIIRVRSGYTLAEVTVIIVGSCDRQHIITNPTFRVPSFANFVTQTKRTGRTDEYRVTPASDWVPKKELDEIRKAIAGKSPKTSIDEETEID</sequence>
<evidence type="ECO:0000313" key="1">
    <source>
        <dbReference type="EMBL" id="MCV3216276.1"/>
    </source>
</evidence>
<organism evidence="1 2">
    <name type="scientific">Plectonema radiosum NIES-515</name>
    <dbReference type="NCBI Taxonomy" id="2986073"/>
    <lineage>
        <taxon>Bacteria</taxon>
        <taxon>Bacillati</taxon>
        <taxon>Cyanobacteriota</taxon>
        <taxon>Cyanophyceae</taxon>
        <taxon>Oscillatoriophycideae</taxon>
        <taxon>Oscillatoriales</taxon>
        <taxon>Microcoleaceae</taxon>
        <taxon>Plectonema</taxon>
    </lineage>
</organism>
<proteinExistence type="predicted"/>
<evidence type="ECO:0000313" key="2">
    <source>
        <dbReference type="Proteomes" id="UP001526143"/>
    </source>
</evidence>
<dbReference type="RefSeq" id="WP_263747920.1">
    <property type="nucleotide sequence ID" value="NZ_JAOWRF010000319.1"/>
</dbReference>
<protein>
    <submittedName>
        <fullName evidence="1">Uncharacterized protein</fullName>
    </submittedName>
</protein>
<comment type="caution">
    <text evidence="1">The sequence shown here is derived from an EMBL/GenBank/DDBJ whole genome shotgun (WGS) entry which is preliminary data.</text>
</comment>
<accession>A0ABT3B4H8</accession>